<dbReference type="Pfam" id="PF21787">
    <property type="entry name" value="TNP-like_RNaseH_N"/>
    <property type="match status" value="1"/>
</dbReference>
<proteinExistence type="predicted"/>
<evidence type="ECO:0000259" key="1">
    <source>
        <dbReference type="Pfam" id="PF21787"/>
    </source>
</evidence>
<name>A0A9P0J016_APHGO</name>
<dbReference type="Proteomes" id="UP001154329">
    <property type="component" value="Chromosome 2"/>
</dbReference>
<keyword evidence="3" id="KW-1185">Reference proteome</keyword>
<sequence>MVVLLTKRFKCPIAFFYINKINSSLLSMLLSSAIKQFHEIGIRIWSVSSVTCDGASANVQCFKKLGCDFDVNNIDNFRCKFIVEKNLEVNVMFDACHMLKLARNTLTEFPPKCRLMAPVSTSQLIWRLSLTFDHR</sequence>
<organism evidence="2 3">
    <name type="scientific">Aphis gossypii</name>
    <name type="common">Cotton aphid</name>
    <dbReference type="NCBI Taxonomy" id="80765"/>
    <lineage>
        <taxon>Eukaryota</taxon>
        <taxon>Metazoa</taxon>
        <taxon>Ecdysozoa</taxon>
        <taxon>Arthropoda</taxon>
        <taxon>Hexapoda</taxon>
        <taxon>Insecta</taxon>
        <taxon>Pterygota</taxon>
        <taxon>Neoptera</taxon>
        <taxon>Paraneoptera</taxon>
        <taxon>Hemiptera</taxon>
        <taxon>Sternorrhyncha</taxon>
        <taxon>Aphidomorpha</taxon>
        <taxon>Aphidoidea</taxon>
        <taxon>Aphididae</taxon>
        <taxon>Aphidini</taxon>
        <taxon>Aphis</taxon>
        <taxon>Aphis</taxon>
    </lineage>
</organism>
<evidence type="ECO:0000313" key="2">
    <source>
        <dbReference type="EMBL" id="CAH1722711.1"/>
    </source>
</evidence>
<feature type="domain" description="Transposable element P transposase-like RNase H" evidence="1">
    <location>
        <begin position="1"/>
        <end position="66"/>
    </location>
</feature>
<evidence type="ECO:0000313" key="3">
    <source>
        <dbReference type="Proteomes" id="UP001154329"/>
    </source>
</evidence>
<gene>
    <name evidence="2" type="ORF">APHIGO_LOCUS4892</name>
</gene>
<protein>
    <recommendedName>
        <fullName evidence="1">Transposable element P transposase-like RNase H domain-containing protein</fullName>
    </recommendedName>
</protein>
<dbReference type="AlphaFoldDB" id="A0A9P0J016"/>
<dbReference type="EMBL" id="OU899035">
    <property type="protein sequence ID" value="CAH1722711.1"/>
    <property type="molecule type" value="Genomic_DNA"/>
</dbReference>
<dbReference type="InterPro" id="IPR048365">
    <property type="entry name" value="TNP-like_RNaseH_N"/>
</dbReference>
<reference evidence="2" key="1">
    <citation type="submission" date="2022-02" db="EMBL/GenBank/DDBJ databases">
        <authorList>
            <person name="King R."/>
        </authorList>
    </citation>
    <scope>NUCLEOTIDE SEQUENCE</scope>
</reference>
<reference evidence="2" key="2">
    <citation type="submission" date="2022-10" db="EMBL/GenBank/DDBJ databases">
        <authorList>
            <consortium name="ENA_rothamsted_submissions"/>
            <consortium name="culmorum"/>
            <person name="King R."/>
        </authorList>
    </citation>
    <scope>NUCLEOTIDE SEQUENCE</scope>
</reference>
<accession>A0A9P0J016</accession>